<keyword evidence="1" id="KW-0472">Membrane</keyword>
<comment type="subcellular location">
    <subcellularLocation>
        <location evidence="1">Mitochondrion inner membrane</location>
        <topology evidence="1">Peripheral membrane protein</topology>
        <orientation evidence="1">Intermembrane side</orientation>
    </subcellularLocation>
</comment>
<comment type="domain">
    <text evidence="1">The twin CX3C motif contains 4 conserved Cys residues that form 2 disulfide bonds in the mitochondrial intermembrane space.</text>
</comment>
<dbReference type="OrthoDB" id="344165at2759"/>
<sequence length="138" mass="14303">MNRLTGFFGGGKKSNDDGGMGPEKTDLAVGGENFGGGDFGGPGSMAAPRVGGAPPGQAATQAELQRAVVAEQQRALVQQVIAKLTEVSFDTCLQKKPDSTLSAGERACIHTVVGKYLDTSEFVLGRSTKKAQQSQMLS</sequence>
<keyword evidence="1" id="KW-0143">Chaperone</keyword>
<dbReference type="Gene3D" id="1.10.287.810">
    <property type="entry name" value="Mitochondrial import inner membrane translocase subunit tim13 like domains"/>
    <property type="match status" value="1"/>
</dbReference>
<comment type="function">
    <text evidence="1">Mitochondrial intermembrane chaperone that participates in the import and insertion of some multi-pass transmembrane proteins into the mitochondrial inner membrane. Also required for the transfer of beta-barrel precursors from the TOM complex to the sorting and assembly machinery (SAM complex) of the outer membrane. Acts as a chaperone-like protein that protects the hydrophobic precursors from aggregation and guide them through the mitochondrial intermembrane space.</text>
</comment>
<dbReference type="Proteomes" id="UP000789595">
    <property type="component" value="Unassembled WGS sequence"/>
</dbReference>
<evidence type="ECO:0000313" key="4">
    <source>
        <dbReference type="EMBL" id="CAH0380122.1"/>
    </source>
</evidence>
<evidence type="ECO:0000256" key="1">
    <source>
        <dbReference type="RuleBase" id="RU367043"/>
    </source>
</evidence>
<evidence type="ECO:0000313" key="5">
    <source>
        <dbReference type="Proteomes" id="UP000789595"/>
    </source>
</evidence>
<accession>A0A8J2T0W3</accession>
<evidence type="ECO:0000256" key="2">
    <source>
        <dbReference type="SAM" id="MobiDB-lite"/>
    </source>
</evidence>
<keyword evidence="1" id="KW-0811">Translocation</keyword>
<keyword evidence="1" id="KW-0999">Mitochondrion inner membrane</keyword>
<dbReference type="InterPro" id="IPR004217">
    <property type="entry name" value="Tim10-like"/>
</dbReference>
<protein>
    <recommendedName>
        <fullName evidence="1">Mitochondrial import inner membrane translocase subunit</fullName>
    </recommendedName>
</protein>
<proteinExistence type="inferred from homology"/>
<feature type="domain" description="Tim10-like" evidence="3">
    <location>
        <begin position="68"/>
        <end position="126"/>
    </location>
</feature>
<dbReference type="InterPro" id="IPR035427">
    <property type="entry name" value="Tim10-like_dom_sf"/>
</dbReference>
<dbReference type="EMBL" id="CAKKNE010000006">
    <property type="protein sequence ID" value="CAH0380122.1"/>
    <property type="molecule type" value="Genomic_DNA"/>
</dbReference>
<organism evidence="4 5">
    <name type="scientific">Pelagomonas calceolata</name>
    <dbReference type="NCBI Taxonomy" id="35677"/>
    <lineage>
        <taxon>Eukaryota</taxon>
        <taxon>Sar</taxon>
        <taxon>Stramenopiles</taxon>
        <taxon>Ochrophyta</taxon>
        <taxon>Pelagophyceae</taxon>
        <taxon>Pelagomonadales</taxon>
        <taxon>Pelagomonadaceae</taxon>
        <taxon>Pelagomonas</taxon>
    </lineage>
</organism>
<dbReference type="GO" id="GO:0015031">
    <property type="term" value="P:protein transport"/>
    <property type="evidence" value="ECO:0007669"/>
    <property type="project" value="UniProtKB-KW"/>
</dbReference>
<keyword evidence="1" id="KW-0653">Protein transport</keyword>
<dbReference type="Pfam" id="PF02953">
    <property type="entry name" value="zf-Tim10_DDP"/>
    <property type="match status" value="1"/>
</dbReference>
<name>A0A8J2T0W3_9STRA</name>
<dbReference type="AlphaFoldDB" id="A0A8J2T0W3"/>
<gene>
    <name evidence="4" type="ORF">PECAL_6P17620</name>
</gene>
<feature type="compositionally biased region" description="Gly residues" evidence="2">
    <location>
        <begin position="32"/>
        <end position="43"/>
    </location>
</feature>
<comment type="similarity">
    <text evidence="1">Belongs to the small Tim family.</text>
</comment>
<comment type="caution">
    <text evidence="4">The sequence shown here is derived from an EMBL/GenBank/DDBJ whole genome shotgun (WGS) entry which is preliminary data.</text>
</comment>
<reference evidence="4" key="1">
    <citation type="submission" date="2021-11" db="EMBL/GenBank/DDBJ databases">
        <authorList>
            <consortium name="Genoscope - CEA"/>
            <person name="William W."/>
        </authorList>
    </citation>
    <scope>NUCLEOTIDE SEQUENCE</scope>
</reference>
<keyword evidence="1" id="KW-0813">Transport</keyword>
<keyword evidence="5" id="KW-1185">Reference proteome</keyword>
<dbReference type="GO" id="GO:0005743">
    <property type="term" value="C:mitochondrial inner membrane"/>
    <property type="evidence" value="ECO:0007669"/>
    <property type="project" value="UniProtKB-SubCell"/>
</dbReference>
<keyword evidence="1" id="KW-1015">Disulfide bond</keyword>
<keyword evidence="1" id="KW-0496">Mitochondrion</keyword>
<dbReference type="SUPFAM" id="SSF144122">
    <property type="entry name" value="Tim10-like"/>
    <property type="match status" value="1"/>
</dbReference>
<feature type="region of interest" description="Disordered" evidence="2">
    <location>
        <begin position="1"/>
        <end position="58"/>
    </location>
</feature>
<evidence type="ECO:0000259" key="3">
    <source>
        <dbReference type="Pfam" id="PF02953"/>
    </source>
</evidence>
<comment type="subunit">
    <text evidence="1">Heterohexamer.</text>
</comment>